<keyword evidence="5" id="KW-0663">Pyridoxal phosphate</keyword>
<name>A0A134AJ19_9FIRM</name>
<dbReference type="GO" id="GO:0030170">
    <property type="term" value="F:pyridoxal phosphate binding"/>
    <property type="evidence" value="ECO:0007669"/>
    <property type="project" value="InterPro"/>
</dbReference>
<protein>
    <recommendedName>
        <fullName evidence="6">Aminotransferase</fullName>
        <ecNumber evidence="6">2.6.1.-</ecNumber>
    </recommendedName>
</protein>
<evidence type="ECO:0000256" key="3">
    <source>
        <dbReference type="ARBA" id="ARBA00022576"/>
    </source>
</evidence>
<dbReference type="Proteomes" id="UP000070442">
    <property type="component" value="Unassembled WGS sequence"/>
</dbReference>
<dbReference type="GO" id="GO:0008483">
    <property type="term" value="F:transaminase activity"/>
    <property type="evidence" value="ECO:0007669"/>
    <property type="project" value="UniProtKB-KW"/>
</dbReference>
<accession>A0A134AJ19</accession>
<dbReference type="PANTHER" id="PTHR46383:SF2">
    <property type="entry name" value="AMINOTRANSFERASE"/>
    <property type="match status" value="1"/>
</dbReference>
<dbReference type="EC" id="2.6.1.-" evidence="6"/>
<gene>
    <name evidence="8" type="ORF">HMPREF1863_00450</name>
</gene>
<dbReference type="Gene3D" id="3.90.1150.10">
    <property type="entry name" value="Aspartate Aminotransferase, domain 1"/>
    <property type="match status" value="1"/>
</dbReference>
<evidence type="ECO:0000256" key="1">
    <source>
        <dbReference type="ARBA" id="ARBA00001933"/>
    </source>
</evidence>
<evidence type="ECO:0000313" key="8">
    <source>
        <dbReference type="EMBL" id="KXB67726.1"/>
    </source>
</evidence>
<dbReference type="PATRIC" id="fig|755172.3.peg.430"/>
<dbReference type="OrthoDB" id="9802328at2"/>
<dbReference type="RefSeq" id="WP_068366949.1">
    <property type="nucleotide sequence ID" value="NZ_KQ960167.1"/>
</dbReference>
<dbReference type="Pfam" id="PF00155">
    <property type="entry name" value="Aminotran_1_2"/>
    <property type="match status" value="1"/>
</dbReference>
<dbReference type="InterPro" id="IPR050596">
    <property type="entry name" value="AspAT/PAT-like"/>
</dbReference>
<dbReference type="GO" id="GO:0006520">
    <property type="term" value="P:amino acid metabolic process"/>
    <property type="evidence" value="ECO:0007669"/>
    <property type="project" value="InterPro"/>
</dbReference>
<dbReference type="SUPFAM" id="SSF53383">
    <property type="entry name" value="PLP-dependent transferases"/>
    <property type="match status" value="1"/>
</dbReference>
<comment type="cofactor">
    <cofactor evidence="1 6">
        <name>pyridoxal 5'-phosphate</name>
        <dbReference type="ChEBI" id="CHEBI:597326"/>
    </cofactor>
</comment>
<comment type="similarity">
    <text evidence="2 6">Belongs to the class-I pyridoxal-phosphate-dependent aminotransferase family.</text>
</comment>
<dbReference type="InterPro" id="IPR015421">
    <property type="entry name" value="PyrdxlP-dep_Trfase_major"/>
</dbReference>
<evidence type="ECO:0000256" key="5">
    <source>
        <dbReference type="ARBA" id="ARBA00022898"/>
    </source>
</evidence>
<evidence type="ECO:0000256" key="2">
    <source>
        <dbReference type="ARBA" id="ARBA00007441"/>
    </source>
</evidence>
<dbReference type="CDD" id="cd00609">
    <property type="entry name" value="AAT_like"/>
    <property type="match status" value="1"/>
</dbReference>
<sequence length="386" mass="43408">MSKSLRSNKYSQIGTGGLAESADLAKKFDDVVDFTLGDPDIITPLPIMEAAFNDAKAGHTHYTSSSGDPELIDAIIDFQREEYGIEWQKENVFVTTSACHGMWLVLETMCDPGDEVLIIEPFFAPYADQVKMAGATPVFVETDPDKGFIPSIESIREKVTDKTKALIVNTPNNPSGLCLEKETLEAIGELAEEKDFFIIADDIYTAFSYAAPFVPMSSMERFKARTITLRSFSKNFAMTGWRIGYILAAPEFIHAVKFVNEQNVYAAPSVSQRAAIYALQHRSEVQPPLIEEFKKRTFHAYERLKKLNNIRIAEPRGTFYLFVDIRPTGKTEEEVWRMLMEEARVLTVKGSAFGKSGQGFLRLAVTVGVEDIDRAFDRIEQMEIFK</sequence>
<evidence type="ECO:0000313" key="9">
    <source>
        <dbReference type="Proteomes" id="UP000070442"/>
    </source>
</evidence>
<dbReference type="InterPro" id="IPR004838">
    <property type="entry name" value="NHTrfase_class1_PyrdxlP-BS"/>
</dbReference>
<dbReference type="EMBL" id="LSDG01000015">
    <property type="protein sequence ID" value="KXB67726.1"/>
    <property type="molecule type" value="Genomic_DNA"/>
</dbReference>
<comment type="caution">
    <text evidence="8">The sequence shown here is derived from an EMBL/GenBank/DDBJ whole genome shotgun (WGS) entry which is preliminary data.</text>
</comment>
<keyword evidence="4 6" id="KW-0808">Transferase</keyword>
<evidence type="ECO:0000256" key="6">
    <source>
        <dbReference type="RuleBase" id="RU000481"/>
    </source>
</evidence>
<dbReference type="FunFam" id="3.40.640.10:FF:000033">
    <property type="entry name" value="Aspartate aminotransferase"/>
    <property type="match status" value="1"/>
</dbReference>
<organism evidence="8 9">
    <name type="scientific">Aedoeadaptatus coxii</name>
    <dbReference type="NCBI Taxonomy" id="755172"/>
    <lineage>
        <taxon>Bacteria</taxon>
        <taxon>Bacillati</taxon>
        <taxon>Bacillota</taxon>
        <taxon>Tissierellia</taxon>
        <taxon>Tissierellales</taxon>
        <taxon>Peptoniphilaceae</taxon>
        <taxon>Aedoeadaptatus</taxon>
    </lineage>
</organism>
<dbReference type="STRING" id="755172.HMPREF1863_00450"/>
<keyword evidence="3 6" id="KW-0032">Aminotransferase</keyword>
<dbReference type="InterPro" id="IPR015422">
    <property type="entry name" value="PyrdxlP-dep_Trfase_small"/>
</dbReference>
<reference evidence="9" key="1">
    <citation type="submission" date="2016-01" db="EMBL/GenBank/DDBJ databases">
        <authorList>
            <person name="Mitreva M."/>
            <person name="Pepin K.H."/>
            <person name="Mihindukulasuriya K.A."/>
            <person name="Fulton R."/>
            <person name="Fronick C."/>
            <person name="O'Laughlin M."/>
            <person name="Miner T."/>
            <person name="Herter B."/>
            <person name="Rosa B.A."/>
            <person name="Cordes M."/>
            <person name="Tomlinson C."/>
            <person name="Wollam A."/>
            <person name="Palsikar V.B."/>
            <person name="Mardis E.R."/>
            <person name="Wilson R.K."/>
        </authorList>
    </citation>
    <scope>NUCLEOTIDE SEQUENCE [LARGE SCALE GENOMIC DNA]</scope>
    <source>
        <strain evidence="9">DNF00729</strain>
    </source>
</reference>
<dbReference type="AlphaFoldDB" id="A0A134AJ19"/>
<dbReference type="Gene3D" id="3.40.640.10">
    <property type="entry name" value="Type I PLP-dependent aspartate aminotransferase-like (Major domain)"/>
    <property type="match status" value="1"/>
</dbReference>
<dbReference type="InterPro" id="IPR004839">
    <property type="entry name" value="Aminotransferase_I/II_large"/>
</dbReference>
<dbReference type="PANTHER" id="PTHR46383">
    <property type="entry name" value="ASPARTATE AMINOTRANSFERASE"/>
    <property type="match status" value="1"/>
</dbReference>
<feature type="domain" description="Aminotransferase class I/classII large" evidence="7">
    <location>
        <begin position="30"/>
        <end position="379"/>
    </location>
</feature>
<proteinExistence type="inferred from homology"/>
<dbReference type="PROSITE" id="PS00105">
    <property type="entry name" value="AA_TRANSFER_CLASS_1"/>
    <property type="match status" value="1"/>
</dbReference>
<evidence type="ECO:0000259" key="7">
    <source>
        <dbReference type="Pfam" id="PF00155"/>
    </source>
</evidence>
<keyword evidence="9" id="KW-1185">Reference proteome</keyword>
<dbReference type="InterPro" id="IPR015424">
    <property type="entry name" value="PyrdxlP-dep_Trfase"/>
</dbReference>
<evidence type="ECO:0000256" key="4">
    <source>
        <dbReference type="ARBA" id="ARBA00022679"/>
    </source>
</evidence>